<evidence type="ECO:0000256" key="1">
    <source>
        <dbReference type="SAM" id="MobiDB-lite"/>
    </source>
</evidence>
<evidence type="ECO:0000313" key="2">
    <source>
        <dbReference type="EMBL" id="TWT29977.1"/>
    </source>
</evidence>
<dbReference type="Proteomes" id="UP000318878">
    <property type="component" value="Unassembled WGS sequence"/>
</dbReference>
<dbReference type="EMBL" id="SJPF01000006">
    <property type="protein sequence ID" value="TWT29977.1"/>
    <property type="molecule type" value="Genomic_DNA"/>
</dbReference>
<feature type="region of interest" description="Disordered" evidence="1">
    <location>
        <begin position="197"/>
        <end position="226"/>
    </location>
</feature>
<evidence type="ECO:0000313" key="3">
    <source>
        <dbReference type="Proteomes" id="UP000318878"/>
    </source>
</evidence>
<organism evidence="2 3">
    <name type="scientific">Blastopirellula retiformator</name>
    <dbReference type="NCBI Taxonomy" id="2527970"/>
    <lineage>
        <taxon>Bacteria</taxon>
        <taxon>Pseudomonadati</taxon>
        <taxon>Planctomycetota</taxon>
        <taxon>Planctomycetia</taxon>
        <taxon>Pirellulales</taxon>
        <taxon>Pirellulaceae</taxon>
        <taxon>Blastopirellula</taxon>
    </lineage>
</organism>
<name>A0A5C5UWP2_9BACT</name>
<keyword evidence="3" id="KW-1185">Reference proteome</keyword>
<comment type="caution">
    <text evidence="2">The sequence shown here is derived from an EMBL/GenBank/DDBJ whole genome shotgun (WGS) entry which is preliminary data.</text>
</comment>
<reference evidence="2 3" key="1">
    <citation type="submission" date="2019-02" db="EMBL/GenBank/DDBJ databases">
        <title>Deep-cultivation of Planctomycetes and their phenomic and genomic characterization uncovers novel biology.</title>
        <authorList>
            <person name="Wiegand S."/>
            <person name="Jogler M."/>
            <person name="Boedeker C."/>
            <person name="Pinto D."/>
            <person name="Vollmers J."/>
            <person name="Rivas-Marin E."/>
            <person name="Kohn T."/>
            <person name="Peeters S.H."/>
            <person name="Heuer A."/>
            <person name="Rast P."/>
            <person name="Oberbeckmann S."/>
            <person name="Bunk B."/>
            <person name="Jeske O."/>
            <person name="Meyerdierks A."/>
            <person name="Storesund J.E."/>
            <person name="Kallscheuer N."/>
            <person name="Luecker S."/>
            <person name="Lage O.M."/>
            <person name="Pohl T."/>
            <person name="Merkel B.J."/>
            <person name="Hornburger P."/>
            <person name="Mueller R.-W."/>
            <person name="Bruemmer F."/>
            <person name="Labrenz M."/>
            <person name="Spormann A.M."/>
            <person name="Op Den Camp H."/>
            <person name="Overmann J."/>
            <person name="Amann R."/>
            <person name="Jetten M.S.M."/>
            <person name="Mascher T."/>
            <person name="Medema M.H."/>
            <person name="Devos D.P."/>
            <person name="Kaster A.-K."/>
            <person name="Ovreas L."/>
            <person name="Rohde M."/>
            <person name="Galperin M.Y."/>
            <person name="Jogler C."/>
        </authorList>
    </citation>
    <scope>NUCLEOTIDE SEQUENCE [LARGE SCALE GENOMIC DNA]</scope>
    <source>
        <strain evidence="2 3">Enr8</strain>
    </source>
</reference>
<accession>A0A5C5UWP2</accession>
<protein>
    <submittedName>
        <fullName evidence="2">Uncharacterized protein</fullName>
    </submittedName>
</protein>
<gene>
    <name evidence="2" type="ORF">Enr8_46340</name>
</gene>
<sequence>MWDRTGPFLFFLCPKGAPLKQPSAKSPAGDVALGFVHRPKREPHGGDLNGPSIMLCGTPDQLDRTIPFFLNHVHRSLAPPFRAFVFNRIPDPGLRRFPRLHPGLLWIAPLGLRTGLDDFVFSSHHGSITAAFLGPSALGLRSFSTGPDRFAFLNRSGLDRTLFFLLPGSPSGGNRRNLFLTQTFRFARRFPRETPAKRVPLAPRVRRNKQRPQKRRASIRQRRPSQ</sequence>
<feature type="compositionally biased region" description="Basic residues" evidence="1">
    <location>
        <begin position="204"/>
        <end position="226"/>
    </location>
</feature>
<proteinExistence type="predicted"/>
<dbReference type="AlphaFoldDB" id="A0A5C5UWP2"/>